<accession>A0A0A9HRR3</accession>
<dbReference type="AlphaFoldDB" id="A0A0A9HRR3"/>
<evidence type="ECO:0000313" key="2">
    <source>
        <dbReference type="EMBL" id="JAE39427.1"/>
    </source>
</evidence>
<protein>
    <submittedName>
        <fullName evidence="2">Uncharacterized protein</fullName>
    </submittedName>
</protein>
<dbReference type="EMBL" id="GBRH01158469">
    <property type="protein sequence ID" value="JAE39427.1"/>
    <property type="molecule type" value="Transcribed_RNA"/>
</dbReference>
<feature type="region of interest" description="Disordered" evidence="1">
    <location>
        <begin position="1"/>
        <end position="119"/>
    </location>
</feature>
<sequence>MSKPSNRPSSGLNIGELTPATRPSAPTRTAPSAPTGLGNWSKPIPPKACVGPKINIKKSSRKPSEEVPTNARPDSVPIQSDVQEEVRPESPPRSPDASSPEHQLLHVRLLPPSHSRKPAPDQLKLLAQVMASRAQGAMRSKSVPTYQCEVG</sequence>
<feature type="compositionally biased region" description="Polar residues" evidence="1">
    <location>
        <begin position="1"/>
        <end position="12"/>
    </location>
</feature>
<reference evidence="2" key="1">
    <citation type="submission" date="2014-09" db="EMBL/GenBank/DDBJ databases">
        <authorList>
            <person name="Magalhaes I.L.F."/>
            <person name="Oliveira U."/>
            <person name="Santos F.R."/>
            <person name="Vidigal T.H.D.A."/>
            <person name="Brescovit A.D."/>
            <person name="Santos A.J."/>
        </authorList>
    </citation>
    <scope>NUCLEOTIDE SEQUENCE</scope>
    <source>
        <tissue evidence="2">Shoot tissue taken approximately 20 cm above the soil surface</tissue>
    </source>
</reference>
<organism evidence="2">
    <name type="scientific">Arundo donax</name>
    <name type="common">Giant reed</name>
    <name type="synonym">Donax arundinaceus</name>
    <dbReference type="NCBI Taxonomy" id="35708"/>
    <lineage>
        <taxon>Eukaryota</taxon>
        <taxon>Viridiplantae</taxon>
        <taxon>Streptophyta</taxon>
        <taxon>Embryophyta</taxon>
        <taxon>Tracheophyta</taxon>
        <taxon>Spermatophyta</taxon>
        <taxon>Magnoliopsida</taxon>
        <taxon>Liliopsida</taxon>
        <taxon>Poales</taxon>
        <taxon>Poaceae</taxon>
        <taxon>PACMAD clade</taxon>
        <taxon>Arundinoideae</taxon>
        <taxon>Arundineae</taxon>
        <taxon>Arundo</taxon>
    </lineage>
</organism>
<proteinExistence type="predicted"/>
<reference evidence="2" key="2">
    <citation type="journal article" date="2015" name="Data Brief">
        <title>Shoot transcriptome of the giant reed, Arundo donax.</title>
        <authorList>
            <person name="Barrero R.A."/>
            <person name="Guerrero F.D."/>
            <person name="Moolhuijzen P."/>
            <person name="Goolsby J.A."/>
            <person name="Tidwell J."/>
            <person name="Bellgard S.E."/>
            <person name="Bellgard M.I."/>
        </authorList>
    </citation>
    <scope>NUCLEOTIDE SEQUENCE</scope>
    <source>
        <tissue evidence="2">Shoot tissue taken approximately 20 cm above the soil surface</tissue>
    </source>
</reference>
<feature type="compositionally biased region" description="Low complexity" evidence="1">
    <location>
        <begin position="18"/>
        <end position="35"/>
    </location>
</feature>
<evidence type="ECO:0000256" key="1">
    <source>
        <dbReference type="SAM" id="MobiDB-lite"/>
    </source>
</evidence>
<name>A0A0A9HRR3_ARUDO</name>